<dbReference type="Pfam" id="PF16810">
    <property type="entry name" value="RXLR"/>
    <property type="match status" value="1"/>
</dbReference>
<keyword evidence="3 4" id="KW-0964">Secreted</keyword>
<evidence type="ECO:0000256" key="2">
    <source>
        <dbReference type="ARBA" id="ARBA00010400"/>
    </source>
</evidence>
<dbReference type="AlphaFoldDB" id="A0AAV0UXC2"/>
<proteinExistence type="inferred from homology"/>
<comment type="similarity">
    <text evidence="2 4">Belongs to the RxLR effector family.</text>
</comment>
<accession>A0AAV0UXC2</accession>
<evidence type="ECO:0000256" key="3">
    <source>
        <dbReference type="ARBA" id="ARBA00022525"/>
    </source>
</evidence>
<evidence type="ECO:0000313" key="7">
    <source>
        <dbReference type="Proteomes" id="UP001162029"/>
    </source>
</evidence>
<dbReference type="EMBL" id="CANTFM010001583">
    <property type="protein sequence ID" value="CAI5741514.1"/>
    <property type="molecule type" value="Genomic_DNA"/>
</dbReference>
<protein>
    <recommendedName>
        <fullName evidence="4">RxLR effector protein</fullName>
    </recommendedName>
</protein>
<sequence>MTSVRLAYIFVVVFAATLYASGVAVSTMENFDTVSIENTASTTDAGLDSSAQRRLRGALKQGLTDEERGPSYSAGLAKLAERRNNSWTRRIAEKMKKVIASFQKQLINSKALRKLNRLFFMKMKGGAAKTPGPKK</sequence>
<evidence type="ECO:0000313" key="5">
    <source>
        <dbReference type="EMBL" id="CAI5741514.1"/>
    </source>
</evidence>
<dbReference type="Proteomes" id="UP001162029">
    <property type="component" value="Unassembled WGS sequence"/>
</dbReference>
<gene>
    <name evidence="5" type="ORF">PDE001_LOCUS7852</name>
    <name evidence="6" type="ORF">PDE001_LOCUS7857</name>
</gene>
<evidence type="ECO:0000256" key="4">
    <source>
        <dbReference type="RuleBase" id="RU367124"/>
    </source>
</evidence>
<keyword evidence="4" id="KW-0732">Signal</keyword>
<dbReference type="InterPro" id="IPR031825">
    <property type="entry name" value="RXLR"/>
</dbReference>
<comment type="subcellular location">
    <subcellularLocation>
        <location evidence="1 4">Secreted</location>
    </subcellularLocation>
</comment>
<organism evidence="6 7">
    <name type="scientific">Peronospora destructor</name>
    <dbReference type="NCBI Taxonomy" id="86335"/>
    <lineage>
        <taxon>Eukaryota</taxon>
        <taxon>Sar</taxon>
        <taxon>Stramenopiles</taxon>
        <taxon>Oomycota</taxon>
        <taxon>Peronosporomycetes</taxon>
        <taxon>Peronosporales</taxon>
        <taxon>Peronosporaceae</taxon>
        <taxon>Peronospora</taxon>
    </lineage>
</organism>
<reference evidence="6" key="1">
    <citation type="submission" date="2022-12" db="EMBL/GenBank/DDBJ databases">
        <authorList>
            <person name="Webb A."/>
        </authorList>
    </citation>
    <scope>NUCLEOTIDE SEQUENCE</scope>
    <source>
        <strain evidence="6">Pd1</strain>
    </source>
</reference>
<dbReference type="EMBL" id="CANTFM010001583">
    <property type="protein sequence ID" value="CAI5741524.1"/>
    <property type="molecule type" value="Genomic_DNA"/>
</dbReference>
<comment type="domain">
    <text evidence="4">The RxLR-dEER motif acts to carry the protein into the host cell cytoplasm through binding to cell surface phosphatidylinositol-3-phosphate.</text>
</comment>
<name>A0AAV0UXC2_9STRA</name>
<comment type="function">
    <text evidence="4">Effector that suppresses plant defense responses during pathogen infection.</text>
</comment>
<keyword evidence="7" id="KW-1185">Reference proteome</keyword>
<evidence type="ECO:0000313" key="6">
    <source>
        <dbReference type="EMBL" id="CAI5741524.1"/>
    </source>
</evidence>
<feature type="chain" id="PRO_5044948357" description="RxLR effector protein" evidence="4">
    <location>
        <begin position="23"/>
        <end position="135"/>
    </location>
</feature>
<feature type="signal peptide" evidence="4">
    <location>
        <begin position="1"/>
        <end position="22"/>
    </location>
</feature>
<evidence type="ECO:0000256" key="1">
    <source>
        <dbReference type="ARBA" id="ARBA00004613"/>
    </source>
</evidence>
<comment type="caution">
    <text evidence="6">The sequence shown here is derived from an EMBL/GenBank/DDBJ whole genome shotgun (WGS) entry which is preliminary data.</text>
</comment>